<dbReference type="Proteomes" id="UP000087171">
    <property type="component" value="Chromosome Ca3"/>
</dbReference>
<dbReference type="STRING" id="3827.A0A3Q7XXN7"/>
<accession>A0A3Q7XXN7</accession>
<sequence>METMPIVLDISSEEEEVCWEDERESTLDSYWIKKFVDMRDEELCNVVVLSELNDQEKQEEEDDCFVLDCDPENQLKCVQDSSIDSDDLLLVGEKGQIACRDYPHPRHLCANFPYSSTPHEKHCGQVKYQLLRLCQNLEFMYVLSCYLMIYNICFYYLMSNFDDTQCHCYVCDSLAPCLKWGNGLSTTDHCHATDKTKTWKTLREDFKLGKTAPLPASTNLGTLSNVVNSQHNHRDQLSSNSVSADQTSISTASYPLSVNLMLQNQVSWPITMNTCSSLSSGLQNQASLPNTMNTIDLWPTLLQNQILWPNIVFESYPASNFTIPNGANNGRCQESGSPCTIPRQFLGVHNPAIQKERGHRVCALGPQHTAFKRKYTVGAANTVTTNNVKAPVASSFSNHVSLQYNRYHPAATELSNSRNSNGQNNVRYSKAINSLLTQPRPAYATLPCYQPNSIHSLCGYNNNNNNVQDNGGLLSYVSPLNRNQLHLNEHQIGSQNENADGNKSARKTGFFAKDSSLAENTSHNISNVHSLVSMNIQKNANESSTPFTRSTHLSVNDIKHWLLNSS</sequence>
<name>A0A3Q7XXN7_CICAR</name>
<protein>
    <submittedName>
        <fullName evidence="2">Uncharacterized protein LOC105851819</fullName>
    </submittedName>
</protein>
<dbReference type="InterPro" id="IPR053234">
    <property type="entry name" value="RPM1_Interactor"/>
</dbReference>
<dbReference type="RefSeq" id="XP_027188886.1">
    <property type="nucleotide sequence ID" value="XM_027333085.1"/>
</dbReference>
<evidence type="ECO:0000313" key="2">
    <source>
        <dbReference type="RefSeq" id="XP_027188886.1"/>
    </source>
</evidence>
<organism evidence="1 2">
    <name type="scientific">Cicer arietinum</name>
    <name type="common">Chickpea</name>
    <name type="synonym">Garbanzo</name>
    <dbReference type="NCBI Taxonomy" id="3827"/>
    <lineage>
        <taxon>Eukaryota</taxon>
        <taxon>Viridiplantae</taxon>
        <taxon>Streptophyta</taxon>
        <taxon>Embryophyta</taxon>
        <taxon>Tracheophyta</taxon>
        <taxon>Spermatophyta</taxon>
        <taxon>Magnoliopsida</taxon>
        <taxon>eudicotyledons</taxon>
        <taxon>Gunneridae</taxon>
        <taxon>Pentapetalae</taxon>
        <taxon>rosids</taxon>
        <taxon>fabids</taxon>
        <taxon>Fabales</taxon>
        <taxon>Fabaceae</taxon>
        <taxon>Papilionoideae</taxon>
        <taxon>50 kb inversion clade</taxon>
        <taxon>NPAAA clade</taxon>
        <taxon>Hologalegina</taxon>
        <taxon>IRL clade</taxon>
        <taxon>Cicereae</taxon>
        <taxon>Cicer</taxon>
    </lineage>
</organism>
<proteinExistence type="predicted"/>
<dbReference type="PANTHER" id="PTHR33443:SF35">
    <property type="entry name" value="VQ DOMAIN-CONTAINING PROTEIN"/>
    <property type="match status" value="1"/>
</dbReference>
<reference evidence="2" key="2">
    <citation type="submission" date="2025-08" db="UniProtKB">
        <authorList>
            <consortium name="RefSeq"/>
        </authorList>
    </citation>
    <scope>IDENTIFICATION</scope>
    <source>
        <tissue evidence="2">Etiolated seedlings</tissue>
    </source>
</reference>
<dbReference type="PANTHER" id="PTHR33443">
    <property type="entry name" value="ZGC:112980"/>
    <property type="match status" value="1"/>
</dbReference>
<evidence type="ECO:0000313" key="1">
    <source>
        <dbReference type="Proteomes" id="UP000087171"/>
    </source>
</evidence>
<keyword evidence="1" id="KW-1185">Reference proteome</keyword>
<dbReference type="OrthoDB" id="266020at2759"/>
<gene>
    <name evidence="2" type="primary">LOC105851819</name>
</gene>
<reference evidence="1" key="1">
    <citation type="journal article" date="2013" name="Nat. Biotechnol.">
        <title>Draft genome sequence of chickpea (Cicer arietinum) provides a resource for trait improvement.</title>
        <authorList>
            <person name="Varshney R.K."/>
            <person name="Song C."/>
            <person name="Saxena R.K."/>
            <person name="Azam S."/>
            <person name="Yu S."/>
            <person name="Sharpe A.G."/>
            <person name="Cannon S."/>
            <person name="Baek J."/>
            <person name="Rosen B.D."/>
            <person name="Tar'an B."/>
            <person name="Millan T."/>
            <person name="Zhang X."/>
            <person name="Ramsay L.D."/>
            <person name="Iwata A."/>
            <person name="Wang Y."/>
            <person name="Nelson W."/>
            <person name="Farmer A.D."/>
            <person name="Gaur P.M."/>
            <person name="Soderlund C."/>
            <person name="Penmetsa R.V."/>
            <person name="Xu C."/>
            <person name="Bharti A.K."/>
            <person name="He W."/>
            <person name="Winter P."/>
            <person name="Zhao S."/>
            <person name="Hane J.K."/>
            <person name="Carrasquilla-Garcia N."/>
            <person name="Condie J.A."/>
            <person name="Upadhyaya H.D."/>
            <person name="Luo M.C."/>
            <person name="Thudi M."/>
            <person name="Gowda C.L."/>
            <person name="Singh N.P."/>
            <person name="Lichtenzveig J."/>
            <person name="Gali K.K."/>
            <person name="Rubio J."/>
            <person name="Nadarajan N."/>
            <person name="Dolezel J."/>
            <person name="Bansal K.C."/>
            <person name="Xu X."/>
            <person name="Edwards D."/>
            <person name="Zhang G."/>
            <person name="Kahl G."/>
            <person name="Gil J."/>
            <person name="Singh K.B."/>
            <person name="Datta S.K."/>
            <person name="Jackson S.A."/>
            <person name="Wang J."/>
            <person name="Cook D.R."/>
        </authorList>
    </citation>
    <scope>NUCLEOTIDE SEQUENCE [LARGE SCALE GENOMIC DNA]</scope>
    <source>
        <strain evidence="1">cv. CDC Frontier</strain>
    </source>
</reference>
<dbReference type="AlphaFoldDB" id="A0A3Q7XXN7"/>